<dbReference type="AlphaFoldDB" id="A0A7Z8YPM8"/>
<sequence>MSSNITTYQINFTTNGDKIFGNIKSSFDGINQSVKETTKVFGECYKALLSVDLVAQNLSQLKASFDNLLTPGASLNSNMLELSAITGVTGDGLKAIEQAARDTAKTFGTSAVDNVEAYKMMLSQLSPEIANNSEAMKMMGENANILSKQMGGDTVAATEVLNTSLNQFGVSMDDPIAAAKIMADMMNVMSAAAQQGSAELPQIKSALEQVGMVAKTTGLSFAETNAYIQLLDQAGKKGSEGGVALRNVLTTLSEGRFTSKLAAEGLEQAGISVDYLADSSIPLHERLKTLRKIQGDTALMTKVFGKENMAAAIAMINAADEAEAMTKSIVGTNSAVEQAEVIMGGYNEKMNRTKAWLDDLKIGFFNLTEPMLPGIQGFFSISVAAGGAAQSYISVKSALEALFPKLFTKTTVTSADTVVTSTNTVAHKQNVIERIRQGMASNIAAIQMRSINLQMGLGAILARIQAGGIRSVAVAFGQATLGATAFQIALDALGIGLILLAVAGLVAGLHHLYHNSRKFREVLGGVGGAAKAIFHNIGVYAKRVWDMVLKPIATAYWNLYKWIFTNIWELAKAVWNGISTAISWAWNSVIKPVAGFIYNVYKTAFLLIWNTVKAVFSWIVQLVSKVWNWIKETFGGFASWVEETIIEPIRTMLDFIGKWIDEKFGGLVDKIKNLGQGVKDFFGGIFSSEGTVSVTGAYKKGAEDAGKQFDKEQEEKKKGKGEPQEVKIVDDGHKPIFDVGKNGVTETTTVGGVAAGKVVDNKKHFKAGSDGEGNKVRSLTVGKFAENINIHTHKGTIMESKEQILQVLKELFGTAVADYAGV</sequence>
<keyword evidence="3" id="KW-1133">Transmembrane helix</keyword>
<dbReference type="PANTHER" id="PTHR37813">
    <property type="entry name" value="FELS-2 PROPHAGE PROTEIN"/>
    <property type="match status" value="1"/>
</dbReference>
<name>A0A7Z8YPM8_9FLAO</name>
<feature type="region of interest" description="Disordered" evidence="2">
    <location>
        <begin position="705"/>
        <end position="724"/>
    </location>
</feature>
<evidence type="ECO:0000313" key="6">
    <source>
        <dbReference type="Proteomes" id="UP000270205"/>
    </source>
</evidence>
<dbReference type="RefSeq" id="WP_125151663.1">
    <property type="nucleotide sequence ID" value="NZ_UYIV01000001.1"/>
</dbReference>
<dbReference type="NCBIfam" id="TIGR01760">
    <property type="entry name" value="tape_meas_TP901"/>
    <property type="match status" value="1"/>
</dbReference>
<reference evidence="5 6" key="1">
    <citation type="submission" date="2018-11" db="EMBL/GenBank/DDBJ databases">
        <authorList>
            <consortium name="Pathogen Informatics"/>
        </authorList>
    </citation>
    <scope>NUCLEOTIDE SEQUENCE [LARGE SCALE GENOMIC DNA]</scope>
    <source>
        <strain evidence="5 6">NCTC12929</strain>
    </source>
</reference>
<evidence type="ECO:0000259" key="4">
    <source>
        <dbReference type="Pfam" id="PF10145"/>
    </source>
</evidence>
<dbReference type="InterPro" id="IPR010090">
    <property type="entry name" value="Phage_tape_meas"/>
</dbReference>
<accession>A0A7Z8YPM8</accession>
<gene>
    <name evidence="5" type="ORF">NCTC12929_01952</name>
</gene>
<dbReference type="EMBL" id="UYIV01000001">
    <property type="protein sequence ID" value="VDH05783.1"/>
    <property type="molecule type" value="Genomic_DNA"/>
</dbReference>
<proteinExistence type="predicted"/>
<evidence type="ECO:0000256" key="1">
    <source>
        <dbReference type="ARBA" id="ARBA00022612"/>
    </source>
</evidence>
<dbReference type="Proteomes" id="UP000270205">
    <property type="component" value="Unassembled WGS sequence"/>
</dbReference>
<keyword evidence="3" id="KW-0812">Transmembrane</keyword>
<keyword evidence="3" id="KW-0472">Membrane</keyword>
<evidence type="ECO:0000313" key="5">
    <source>
        <dbReference type="EMBL" id="VDH05783.1"/>
    </source>
</evidence>
<organism evidence="5 6">
    <name type="scientific">Bergeyella zoohelcum</name>
    <dbReference type="NCBI Taxonomy" id="1015"/>
    <lineage>
        <taxon>Bacteria</taxon>
        <taxon>Pseudomonadati</taxon>
        <taxon>Bacteroidota</taxon>
        <taxon>Flavobacteriia</taxon>
        <taxon>Flavobacteriales</taxon>
        <taxon>Weeksellaceae</taxon>
        <taxon>Bergeyella</taxon>
    </lineage>
</organism>
<comment type="caution">
    <text evidence="5">The sequence shown here is derived from an EMBL/GenBank/DDBJ whole genome shotgun (WGS) entry which is preliminary data.</text>
</comment>
<evidence type="ECO:0000256" key="2">
    <source>
        <dbReference type="SAM" id="MobiDB-lite"/>
    </source>
</evidence>
<protein>
    <submittedName>
        <fullName evidence="5">TP901 family tail tape measure protein</fullName>
    </submittedName>
</protein>
<evidence type="ECO:0000256" key="3">
    <source>
        <dbReference type="SAM" id="Phobius"/>
    </source>
</evidence>
<keyword evidence="1" id="KW-1188">Viral release from host cell</keyword>
<feature type="domain" description="Phage tail tape measure protein" evidence="4">
    <location>
        <begin position="98"/>
        <end position="305"/>
    </location>
</feature>
<dbReference type="PANTHER" id="PTHR37813:SF1">
    <property type="entry name" value="FELS-2 PROPHAGE PROTEIN"/>
    <property type="match status" value="1"/>
</dbReference>
<feature type="transmembrane region" description="Helical" evidence="3">
    <location>
        <begin position="492"/>
        <end position="513"/>
    </location>
</feature>
<dbReference type="Pfam" id="PF10145">
    <property type="entry name" value="PhageMin_Tail"/>
    <property type="match status" value="1"/>
</dbReference>